<dbReference type="AlphaFoldDB" id="A0A5C5YTL0"/>
<dbReference type="Gene3D" id="1.10.246.130">
    <property type="match status" value="1"/>
</dbReference>
<evidence type="ECO:0000256" key="5">
    <source>
        <dbReference type="SAM" id="SignalP"/>
    </source>
</evidence>
<dbReference type="GO" id="GO:0103068">
    <property type="term" value="F:leukotriene C4 gamma-glutamyl transferase activity"/>
    <property type="evidence" value="ECO:0007669"/>
    <property type="project" value="UniProtKB-EC"/>
</dbReference>
<accession>A0A5C5YTL0</accession>
<dbReference type="PANTHER" id="PTHR43199:SF1">
    <property type="entry name" value="GLUTATHIONE HYDROLASE PROENZYME"/>
    <property type="match status" value="1"/>
</dbReference>
<evidence type="ECO:0000256" key="2">
    <source>
        <dbReference type="ARBA" id="ARBA00022679"/>
    </source>
</evidence>
<evidence type="ECO:0000256" key="4">
    <source>
        <dbReference type="ARBA" id="ARBA00023145"/>
    </source>
</evidence>
<comment type="caution">
    <text evidence="6">The sequence shown here is derived from an EMBL/GenBank/DDBJ whole genome shotgun (WGS) entry which is preliminary data.</text>
</comment>
<organism evidence="6 7">
    <name type="scientific">Posidoniimonas polymericola</name>
    <dbReference type="NCBI Taxonomy" id="2528002"/>
    <lineage>
        <taxon>Bacteria</taxon>
        <taxon>Pseudomonadati</taxon>
        <taxon>Planctomycetota</taxon>
        <taxon>Planctomycetia</taxon>
        <taxon>Pirellulales</taxon>
        <taxon>Lacipirellulaceae</taxon>
        <taxon>Posidoniimonas</taxon>
    </lineage>
</organism>
<dbReference type="EC" id="2.3.2.2" evidence="6"/>
<gene>
    <name evidence="6" type="primary">ggt_1</name>
    <name evidence="6" type="ORF">Pla123a_11060</name>
</gene>
<keyword evidence="6" id="KW-0012">Acyltransferase</keyword>
<dbReference type="PRINTS" id="PR01210">
    <property type="entry name" value="GGTRANSPTASE"/>
</dbReference>
<dbReference type="PANTHER" id="PTHR43199">
    <property type="entry name" value="GLUTATHIONE HYDROLASE"/>
    <property type="match status" value="1"/>
</dbReference>
<keyword evidence="7" id="KW-1185">Reference proteome</keyword>
<proteinExistence type="inferred from homology"/>
<dbReference type="RefSeq" id="WP_197527697.1">
    <property type="nucleotide sequence ID" value="NZ_SJPO01000002.1"/>
</dbReference>
<dbReference type="SUPFAM" id="SSF56235">
    <property type="entry name" value="N-terminal nucleophile aminohydrolases (Ntn hydrolases)"/>
    <property type="match status" value="1"/>
</dbReference>
<feature type="chain" id="PRO_5023044393" evidence="5">
    <location>
        <begin position="26"/>
        <end position="570"/>
    </location>
</feature>
<dbReference type="GO" id="GO:0016787">
    <property type="term" value="F:hydrolase activity"/>
    <property type="evidence" value="ECO:0007669"/>
    <property type="project" value="UniProtKB-KW"/>
</dbReference>
<keyword evidence="5" id="KW-0732">Signal</keyword>
<protein>
    <submittedName>
        <fullName evidence="6">Gamma-glutamyltranspeptidase</fullName>
        <ecNumber evidence="6">2.3.2.2</ecNumber>
    </submittedName>
</protein>
<evidence type="ECO:0000313" key="6">
    <source>
        <dbReference type="EMBL" id="TWT78315.1"/>
    </source>
</evidence>
<comment type="similarity">
    <text evidence="1">Belongs to the gamma-glutamyltransferase family.</text>
</comment>
<dbReference type="InterPro" id="IPR051792">
    <property type="entry name" value="GGT_bact"/>
</dbReference>
<dbReference type="InterPro" id="IPR029055">
    <property type="entry name" value="Ntn_hydrolases_N"/>
</dbReference>
<reference evidence="6 7" key="1">
    <citation type="submission" date="2019-02" db="EMBL/GenBank/DDBJ databases">
        <title>Deep-cultivation of Planctomycetes and their phenomic and genomic characterization uncovers novel biology.</title>
        <authorList>
            <person name="Wiegand S."/>
            <person name="Jogler M."/>
            <person name="Boedeker C."/>
            <person name="Pinto D."/>
            <person name="Vollmers J."/>
            <person name="Rivas-Marin E."/>
            <person name="Kohn T."/>
            <person name="Peeters S.H."/>
            <person name="Heuer A."/>
            <person name="Rast P."/>
            <person name="Oberbeckmann S."/>
            <person name="Bunk B."/>
            <person name="Jeske O."/>
            <person name="Meyerdierks A."/>
            <person name="Storesund J.E."/>
            <person name="Kallscheuer N."/>
            <person name="Luecker S."/>
            <person name="Lage O.M."/>
            <person name="Pohl T."/>
            <person name="Merkel B.J."/>
            <person name="Hornburger P."/>
            <person name="Mueller R.-W."/>
            <person name="Bruemmer F."/>
            <person name="Labrenz M."/>
            <person name="Spormann A.M."/>
            <person name="Op Den Camp H."/>
            <person name="Overmann J."/>
            <person name="Amann R."/>
            <person name="Jetten M.S.M."/>
            <person name="Mascher T."/>
            <person name="Medema M.H."/>
            <person name="Devos D.P."/>
            <person name="Kaster A.-K."/>
            <person name="Ovreas L."/>
            <person name="Rohde M."/>
            <person name="Galperin M.Y."/>
            <person name="Jogler C."/>
        </authorList>
    </citation>
    <scope>NUCLEOTIDE SEQUENCE [LARGE SCALE GENOMIC DNA]</scope>
    <source>
        <strain evidence="6 7">Pla123a</strain>
    </source>
</reference>
<evidence type="ECO:0000256" key="1">
    <source>
        <dbReference type="ARBA" id="ARBA00009381"/>
    </source>
</evidence>
<dbReference type="InterPro" id="IPR043137">
    <property type="entry name" value="GGT_ssub_C"/>
</dbReference>
<dbReference type="Pfam" id="PF01019">
    <property type="entry name" value="G_glu_transpept"/>
    <property type="match status" value="1"/>
</dbReference>
<sequence length="570" mass="61210" precursor="true">MHSRLPLRLTFVALTLLLSAGPSPCAVGRELVVAKRFAVTSGHPAASFAGLKVLQSGGNVIDAAVTTSMAMGVAAPWGSGLGGKLVMLYREGDTGKIYCVEALNAAPQKLDTETFINLPRSQRRHGYASVCVPGLPAGLELAHRRWGELSWEAVVTPAAELAEAGVNFEPEMQPLFEHKTERLSLNPAAAQMYLCEKQLPALGKKLRFPKLAQTLREVAAHGADAFYRGDVAQRIVKVARSNGSALTLADFEQYRPRVIEPLERRFGDYEIATPPPPTTGGITVLAALGALEQVDWAGRDLRDLESIEQLSRVLNQLYPLVDRGIADHVKSLDAARQLLSTEGIEAIRNEALAVGAAASRVGQSAGDDLEGTLDDTADASTSHLVVADSEGNVACVTQSLSYHFGASVVAADTGVLLNNSMCNFNTRNLDSVNAIAPGKRPRSTIAPVIVMRDNEVRLAFGIPGGQRIASTTALILLDTLRKGHSLSEALIDWRYHLRRPVEPGQPHNQIDLEEGAPEDLRERLAARGWRSAEWRCDGSYFGGGNGVEYLPDGTLAAVADPRRTNDAMGQ</sequence>
<dbReference type="Gene3D" id="3.60.20.40">
    <property type="match status" value="1"/>
</dbReference>
<dbReference type="Proteomes" id="UP000318478">
    <property type="component" value="Unassembled WGS sequence"/>
</dbReference>
<feature type="signal peptide" evidence="5">
    <location>
        <begin position="1"/>
        <end position="25"/>
    </location>
</feature>
<evidence type="ECO:0000256" key="3">
    <source>
        <dbReference type="ARBA" id="ARBA00022801"/>
    </source>
</evidence>
<evidence type="ECO:0000313" key="7">
    <source>
        <dbReference type="Proteomes" id="UP000318478"/>
    </source>
</evidence>
<dbReference type="EMBL" id="SJPO01000002">
    <property type="protein sequence ID" value="TWT78315.1"/>
    <property type="molecule type" value="Genomic_DNA"/>
</dbReference>
<name>A0A5C5YTL0_9BACT</name>
<keyword evidence="3" id="KW-0378">Hydrolase</keyword>
<keyword evidence="4" id="KW-0865">Zymogen</keyword>
<dbReference type="InterPro" id="IPR043138">
    <property type="entry name" value="GGT_lsub"/>
</dbReference>
<keyword evidence="2 6" id="KW-0808">Transferase</keyword>